<feature type="compositionally biased region" description="Acidic residues" evidence="7">
    <location>
        <begin position="189"/>
        <end position="201"/>
    </location>
</feature>
<dbReference type="GO" id="GO:0006900">
    <property type="term" value="P:vesicle budding from membrane"/>
    <property type="evidence" value="ECO:0007669"/>
    <property type="project" value="TreeGrafter"/>
</dbReference>
<organism evidence="8 9">
    <name type="scientific">Actinomortierella ambigua</name>
    <dbReference type="NCBI Taxonomy" id="1343610"/>
    <lineage>
        <taxon>Eukaryota</taxon>
        <taxon>Fungi</taxon>
        <taxon>Fungi incertae sedis</taxon>
        <taxon>Mucoromycota</taxon>
        <taxon>Mortierellomycotina</taxon>
        <taxon>Mortierellomycetes</taxon>
        <taxon>Mortierellales</taxon>
        <taxon>Mortierellaceae</taxon>
        <taxon>Actinomortierella</taxon>
    </lineage>
</organism>
<dbReference type="GO" id="GO:0032511">
    <property type="term" value="P:late endosome to vacuole transport via multivesicular body sorting pathway"/>
    <property type="evidence" value="ECO:0007669"/>
    <property type="project" value="TreeGrafter"/>
</dbReference>
<comment type="caution">
    <text evidence="8">The sequence shown here is derived from an EMBL/GenBank/DDBJ whole genome shotgun (WGS) entry which is preliminary data.</text>
</comment>
<dbReference type="Gene3D" id="1.10.287.1060">
    <property type="entry name" value="ESAT-6-like"/>
    <property type="match status" value="1"/>
</dbReference>
<keyword evidence="9" id="KW-1185">Reference proteome</keyword>
<dbReference type="GO" id="GO:0005771">
    <property type="term" value="C:multivesicular body"/>
    <property type="evidence" value="ECO:0007669"/>
    <property type="project" value="TreeGrafter"/>
</dbReference>
<keyword evidence="6" id="KW-0472">Membrane</keyword>
<gene>
    <name evidence="8" type="primary">VPS20</name>
    <name evidence="8" type="ORF">DFQ27_002597</name>
</gene>
<dbReference type="InterPro" id="IPR005024">
    <property type="entry name" value="Snf7_fam"/>
</dbReference>
<evidence type="ECO:0000256" key="6">
    <source>
        <dbReference type="ARBA" id="ARBA00023136"/>
    </source>
</evidence>
<evidence type="ECO:0000256" key="5">
    <source>
        <dbReference type="ARBA" id="ARBA00022927"/>
    </source>
</evidence>
<evidence type="ECO:0000256" key="3">
    <source>
        <dbReference type="ARBA" id="ARBA00022448"/>
    </source>
</evidence>
<dbReference type="GO" id="GO:0000815">
    <property type="term" value="C:ESCRT III complex"/>
    <property type="evidence" value="ECO:0007669"/>
    <property type="project" value="TreeGrafter"/>
</dbReference>
<dbReference type="Pfam" id="PF03357">
    <property type="entry name" value="Snf7"/>
    <property type="match status" value="1"/>
</dbReference>
<feature type="compositionally biased region" description="Basic and acidic residues" evidence="7">
    <location>
        <begin position="179"/>
        <end position="188"/>
    </location>
</feature>
<evidence type="ECO:0000256" key="1">
    <source>
        <dbReference type="ARBA" id="ARBA00004608"/>
    </source>
</evidence>
<dbReference type="OrthoDB" id="441172at2759"/>
<evidence type="ECO:0000256" key="2">
    <source>
        <dbReference type="ARBA" id="ARBA00006190"/>
    </source>
</evidence>
<dbReference type="PANTHER" id="PTHR22761">
    <property type="entry name" value="CHARGED MULTIVESICULAR BODY PROTEIN"/>
    <property type="match status" value="1"/>
</dbReference>
<keyword evidence="4" id="KW-0967">Endosome</keyword>
<dbReference type="Proteomes" id="UP000807716">
    <property type="component" value="Unassembled WGS sequence"/>
</dbReference>
<protein>
    <submittedName>
        <fullName evidence="8">Vacuolar protein sorting-associated protein 20</fullName>
    </submittedName>
</protein>
<comment type="subcellular location">
    <subcellularLocation>
        <location evidence="1">Endosome membrane</location>
    </subcellularLocation>
</comment>
<dbReference type="EMBL" id="JAAAJB010000002">
    <property type="protein sequence ID" value="KAG0270606.1"/>
    <property type="molecule type" value="Genomic_DNA"/>
</dbReference>
<evidence type="ECO:0000313" key="9">
    <source>
        <dbReference type="Proteomes" id="UP000807716"/>
    </source>
</evidence>
<keyword evidence="3" id="KW-0813">Transport</keyword>
<sequence length="227" mass="25480">MGSSTSKAAKITAHDRAILDLKVQRDKLKQYQKRLESVVSKELELAKRQLASGEKKKALLALRRKKFQEGLLEKATMQMANLDELTYSIEHAMMEKQVFEGLQAGNQVLKELNKEMSLADVEKLMDETHEAIAYQEEIDELLGTRLSVAEAEEIERELDELAAAEIREAMPGVPSASAAERERQQQRQEEEEEEAEAEQEMDSGLAKAPSSKAKASKSRARNQPLLA</sequence>
<keyword evidence="5" id="KW-0653">Protein transport</keyword>
<evidence type="ECO:0000256" key="7">
    <source>
        <dbReference type="SAM" id="MobiDB-lite"/>
    </source>
</evidence>
<feature type="region of interest" description="Disordered" evidence="7">
    <location>
        <begin position="168"/>
        <end position="227"/>
    </location>
</feature>
<dbReference type="GO" id="GO:0015031">
    <property type="term" value="P:protein transport"/>
    <property type="evidence" value="ECO:0007669"/>
    <property type="project" value="UniProtKB-KW"/>
</dbReference>
<evidence type="ECO:0000256" key="4">
    <source>
        <dbReference type="ARBA" id="ARBA00022753"/>
    </source>
</evidence>
<dbReference type="PANTHER" id="PTHR22761:SF5">
    <property type="entry name" value="CHARGED MULTIVESICULAR BODY PROTEIN 6"/>
    <property type="match status" value="1"/>
</dbReference>
<name>A0A9P6QP81_9FUNG</name>
<evidence type="ECO:0000313" key="8">
    <source>
        <dbReference type="EMBL" id="KAG0270606.1"/>
    </source>
</evidence>
<accession>A0A9P6QP81</accession>
<dbReference type="AlphaFoldDB" id="A0A9P6QP81"/>
<proteinExistence type="inferred from homology"/>
<reference evidence="8" key="1">
    <citation type="journal article" date="2020" name="Fungal Divers.">
        <title>Resolving the Mortierellaceae phylogeny through synthesis of multi-gene phylogenetics and phylogenomics.</title>
        <authorList>
            <person name="Vandepol N."/>
            <person name="Liber J."/>
            <person name="Desiro A."/>
            <person name="Na H."/>
            <person name="Kennedy M."/>
            <person name="Barry K."/>
            <person name="Grigoriev I.V."/>
            <person name="Miller A.N."/>
            <person name="O'Donnell K."/>
            <person name="Stajich J.E."/>
            <person name="Bonito G."/>
        </authorList>
    </citation>
    <scope>NUCLEOTIDE SEQUENCE</scope>
    <source>
        <strain evidence="8">BC1065</strain>
    </source>
</reference>
<comment type="similarity">
    <text evidence="2">Belongs to the SNF7 family.</text>
</comment>